<dbReference type="Gene3D" id="3.40.50.880">
    <property type="match status" value="1"/>
</dbReference>
<keyword evidence="3" id="KW-1185">Reference proteome</keyword>
<dbReference type="PROSITE" id="PS51273">
    <property type="entry name" value="GATASE_TYPE_1"/>
    <property type="match status" value="1"/>
</dbReference>
<dbReference type="CDD" id="cd01741">
    <property type="entry name" value="GATase1_1"/>
    <property type="match status" value="1"/>
</dbReference>
<organism evidence="2 3">
    <name type="scientific">Schaalia radingae</name>
    <dbReference type="NCBI Taxonomy" id="131110"/>
    <lineage>
        <taxon>Bacteria</taxon>
        <taxon>Bacillati</taxon>
        <taxon>Actinomycetota</taxon>
        <taxon>Actinomycetes</taxon>
        <taxon>Actinomycetales</taxon>
        <taxon>Actinomycetaceae</taxon>
        <taxon>Schaalia</taxon>
    </lineage>
</organism>
<evidence type="ECO:0000313" key="3">
    <source>
        <dbReference type="Proteomes" id="UP000198976"/>
    </source>
</evidence>
<sequence length="248" mass="27216">MDMSQPFLMLTSRSEEVVARDELINLPRLAGLSSDEIVHVRMEADPFPSVNFDEYSGIILCGSPFDVAAPEDRKSQVQHDIERNLFALFDRLLDESFPFFGICYGLGLLAVHQGGRVGPEAAEEISAPQMTLTSAAAGDPLCEGVPDTFRAFVGHHEAVTAMPDSAVLIAQGPSIAPVQLIRVGESCWASQFHPELDHAGIDVRIREYADRGYYAPTERARIESETASADVSGAHLFLQNFARHFRRG</sequence>
<dbReference type="EMBL" id="LT629792">
    <property type="protein sequence ID" value="SDT98070.1"/>
    <property type="molecule type" value="Genomic_DNA"/>
</dbReference>
<reference evidence="2 3" key="1">
    <citation type="submission" date="2016-10" db="EMBL/GenBank/DDBJ databases">
        <authorList>
            <person name="Varghese N."/>
            <person name="Submissions S."/>
        </authorList>
    </citation>
    <scope>NUCLEOTIDE SEQUENCE [LARGE SCALE GENOMIC DNA]</scope>
    <source>
        <strain evidence="2 3">DSM 9169</strain>
    </source>
</reference>
<dbReference type="PANTHER" id="PTHR42695:SF5">
    <property type="entry name" value="GLUTAMINE AMIDOTRANSFERASE YLR126C-RELATED"/>
    <property type="match status" value="1"/>
</dbReference>
<dbReference type="InterPro" id="IPR044992">
    <property type="entry name" value="ChyE-like"/>
</dbReference>
<dbReference type="PANTHER" id="PTHR42695">
    <property type="entry name" value="GLUTAMINE AMIDOTRANSFERASE YLR126C-RELATED"/>
    <property type="match status" value="1"/>
</dbReference>
<accession>A0ABY0V8G7</accession>
<dbReference type="Pfam" id="PF00117">
    <property type="entry name" value="GATase"/>
    <property type="match status" value="1"/>
</dbReference>
<evidence type="ECO:0000313" key="2">
    <source>
        <dbReference type="EMBL" id="SDT98070.1"/>
    </source>
</evidence>
<dbReference type="Proteomes" id="UP000198976">
    <property type="component" value="Chromosome I"/>
</dbReference>
<name>A0ABY0V8G7_9ACTO</name>
<gene>
    <name evidence="2" type="ORF">SAMN04489714_1398</name>
</gene>
<feature type="domain" description="Glutamine amidotransferase" evidence="1">
    <location>
        <begin position="52"/>
        <end position="198"/>
    </location>
</feature>
<proteinExistence type="predicted"/>
<dbReference type="InterPro" id="IPR029062">
    <property type="entry name" value="Class_I_gatase-like"/>
</dbReference>
<dbReference type="SUPFAM" id="SSF52317">
    <property type="entry name" value="Class I glutamine amidotransferase-like"/>
    <property type="match status" value="1"/>
</dbReference>
<evidence type="ECO:0000259" key="1">
    <source>
        <dbReference type="Pfam" id="PF00117"/>
    </source>
</evidence>
<dbReference type="InterPro" id="IPR017926">
    <property type="entry name" value="GATASE"/>
</dbReference>
<protein>
    <submittedName>
        <fullName evidence="2">GMP synthase (Glutamine-hydrolysing)</fullName>
    </submittedName>
</protein>
<dbReference type="NCBIfam" id="NF005743">
    <property type="entry name" value="PRK07567.1"/>
    <property type="match status" value="1"/>
</dbReference>